<sequence>MERRESEINEQEWISKIFNGGAAAYKDFVNAYYEHVYRTAYAVLHHHQDAEDVAQEVFVQIYRALPEYRNQGLKTWITRITVNRAIDARRKLGRQRVTVAPDHDDIQLQADDQWSEQLSTEHQVLKQERKAMIREELKQLPEHYREVIQSFYIEEKSYEEIATQQGLEKKSVESRLYRARLWLKRHWRKEDFE</sequence>
<name>A0ABW1V5Q1_9BACL</name>
<dbReference type="InterPro" id="IPR014284">
    <property type="entry name" value="RNA_pol_sigma-70_dom"/>
</dbReference>
<evidence type="ECO:0000313" key="9">
    <source>
        <dbReference type="EMBL" id="MFC6333960.1"/>
    </source>
</evidence>
<dbReference type="InterPro" id="IPR013325">
    <property type="entry name" value="RNA_pol_sigma_r2"/>
</dbReference>
<dbReference type="PANTHER" id="PTHR43133">
    <property type="entry name" value="RNA POLYMERASE ECF-TYPE SIGMA FACTO"/>
    <property type="match status" value="1"/>
</dbReference>
<reference evidence="10" key="1">
    <citation type="journal article" date="2019" name="Int. J. Syst. Evol. Microbiol.">
        <title>The Global Catalogue of Microorganisms (GCM) 10K type strain sequencing project: providing services to taxonomists for standard genome sequencing and annotation.</title>
        <authorList>
            <consortium name="The Broad Institute Genomics Platform"/>
            <consortium name="The Broad Institute Genome Sequencing Center for Infectious Disease"/>
            <person name="Wu L."/>
            <person name="Ma J."/>
        </authorList>
    </citation>
    <scope>NUCLEOTIDE SEQUENCE [LARGE SCALE GENOMIC DNA]</scope>
    <source>
        <strain evidence="10">PCU 280</strain>
    </source>
</reference>
<evidence type="ECO:0000259" key="7">
    <source>
        <dbReference type="Pfam" id="PF04542"/>
    </source>
</evidence>
<dbReference type="InterPro" id="IPR007627">
    <property type="entry name" value="RNA_pol_sigma70_r2"/>
</dbReference>
<evidence type="ECO:0000256" key="2">
    <source>
        <dbReference type="ARBA" id="ARBA00023015"/>
    </source>
</evidence>
<protein>
    <recommendedName>
        <fullName evidence="6">RNA polymerase sigma factor</fullName>
    </recommendedName>
</protein>
<dbReference type="Pfam" id="PF04542">
    <property type="entry name" value="Sigma70_r2"/>
    <property type="match status" value="1"/>
</dbReference>
<keyword evidence="4 6" id="KW-0238">DNA-binding</keyword>
<evidence type="ECO:0000259" key="8">
    <source>
        <dbReference type="Pfam" id="PF08281"/>
    </source>
</evidence>
<dbReference type="InterPro" id="IPR000838">
    <property type="entry name" value="RNA_pol_sigma70_ECF_CS"/>
</dbReference>
<keyword evidence="10" id="KW-1185">Reference proteome</keyword>
<dbReference type="SUPFAM" id="SSF88946">
    <property type="entry name" value="Sigma2 domain of RNA polymerase sigma factors"/>
    <property type="match status" value="1"/>
</dbReference>
<dbReference type="SUPFAM" id="SSF88659">
    <property type="entry name" value="Sigma3 and sigma4 domains of RNA polymerase sigma factors"/>
    <property type="match status" value="1"/>
</dbReference>
<dbReference type="Pfam" id="PF08281">
    <property type="entry name" value="Sigma70_r4_2"/>
    <property type="match status" value="1"/>
</dbReference>
<evidence type="ECO:0000313" key="10">
    <source>
        <dbReference type="Proteomes" id="UP001596233"/>
    </source>
</evidence>
<evidence type="ECO:0000256" key="6">
    <source>
        <dbReference type="RuleBase" id="RU000716"/>
    </source>
</evidence>
<keyword evidence="5 6" id="KW-0804">Transcription</keyword>
<evidence type="ECO:0000256" key="3">
    <source>
        <dbReference type="ARBA" id="ARBA00023082"/>
    </source>
</evidence>
<dbReference type="NCBIfam" id="TIGR02937">
    <property type="entry name" value="sigma70-ECF"/>
    <property type="match status" value="1"/>
</dbReference>
<dbReference type="PANTHER" id="PTHR43133:SF51">
    <property type="entry name" value="RNA POLYMERASE SIGMA FACTOR"/>
    <property type="match status" value="1"/>
</dbReference>
<dbReference type="PROSITE" id="PS01063">
    <property type="entry name" value="SIGMA70_ECF"/>
    <property type="match status" value="1"/>
</dbReference>
<dbReference type="Proteomes" id="UP001596233">
    <property type="component" value="Unassembled WGS sequence"/>
</dbReference>
<evidence type="ECO:0000256" key="4">
    <source>
        <dbReference type="ARBA" id="ARBA00023125"/>
    </source>
</evidence>
<feature type="domain" description="RNA polymerase sigma-70 region 2" evidence="7">
    <location>
        <begin position="29"/>
        <end position="94"/>
    </location>
</feature>
<evidence type="ECO:0000256" key="1">
    <source>
        <dbReference type="ARBA" id="ARBA00010641"/>
    </source>
</evidence>
<keyword evidence="3 6" id="KW-0731">Sigma factor</keyword>
<gene>
    <name evidence="9" type="ORF">ACFP56_15135</name>
</gene>
<accession>A0ABW1V5Q1</accession>
<evidence type="ECO:0000256" key="5">
    <source>
        <dbReference type="ARBA" id="ARBA00023163"/>
    </source>
</evidence>
<feature type="domain" description="RNA polymerase sigma factor 70 region 4 type 2" evidence="8">
    <location>
        <begin position="132"/>
        <end position="183"/>
    </location>
</feature>
<comment type="similarity">
    <text evidence="1 6">Belongs to the sigma-70 factor family. ECF subfamily.</text>
</comment>
<keyword evidence="2 6" id="KW-0805">Transcription regulation</keyword>
<dbReference type="EMBL" id="JBHSTE010000005">
    <property type="protein sequence ID" value="MFC6333960.1"/>
    <property type="molecule type" value="Genomic_DNA"/>
</dbReference>
<dbReference type="InterPro" id="IPR013249">
    <property type="entry name" value="RNA_pol_sigma70_r4_t2"/>
</dbReference>
<dbReference type="InterPro" id="IPR036388">
    <property type="entry name" value="WH-like_DNA-bd_sf"/>
</dbReference>
<dbReference type="RefSeq" id="WP_379236008.1">
    <property type="nucleotide sequence ID" value="NZ_JBHSTE010000005.1"/>
</dbReference>
<dbReference type="Gene3D" id="1.10.10.10">
    <property type="entry name" value="Winged helix-like DNA-binding domain superfamily/Winged helix DNA-binding domain"/>
    <property type="match status" value="1"/>
</dbReference>
<comment type="caution">
    <text evidence="9">The sequence shown here is derived from an EMBL/GenBank/DDBJ whole genome shotgun (WGS) entry which is preliminary data.</text>
</comment>
<organism evidence="9 10">
    <name type="scientific">Paenibacillus septentrionalis</name>
    <dbReference type="NCBI Taxonomy" id="429342"/>
    <lineage>
        <taxon>Bacteria</taxon>
        <taxon>Bacillati</taxon>
        <taxon>Bacillota</taxon>
        <taxon>Bacilli</taxon>
        <taxon>Bacillales</taxon>
        <taxon>Paenibacillaceae</taxon>
        <taxon>Paenibacillus</taxon>
    </lineage>
</organism>
<dbReference type="InterPro" id="IPR013324">
    <property type="entry name" value="RNA_pol_sigma_r3/r4-like"/>
</dbReference>
<dbReference type="CDD" id="cd06171">
    <property type="entry name" value="Sigma70_r4"/>
    <property type="match status" value="1"/>
</dbReference>
<proteinExistence type="inferred from homology"/>
<dbReference type="InterPro" id="IPR039425">
    <property type="entry name" value="RNA_pol_sigma-70-like"/>
</dbReference>
<dbReference type="Gene3D" id="1.10.1740.10">
    <property type="match status" value="1"/>
</dbReference>